<evidence type="ECO:0000259" key="1">
    <source>
        <dbReference type="Pfam" id="PF06985"/>
    </source>
</evidence>
<dbReference type="PANTHER" id="PTHR33112">
    <property type="entry name" value="DOMAIN PROTEIN, PUTATIVE-RELATED"/>
    <property type="match status" value="1"/>
</dbReference>
<proteinExistence type="predicted"/>
<feature type="domain" description="Heterokaryon incompatibility" evidence="1">
    <location>
        <begin position="275"/>
        <end position="431"/>
    </location>
</feature>
<protein>
    <recommendedName>
        <fullName evidence="1">Heterokaryon incompatibility domain-containing protein</fullName>
    </recommendedName>
</protein>
<keyword evidence="3" id="KW-1185">Reference proteome</keyword>
<evidence type="ECO:0000313" key="2">
    <source>
        <dbReference type="EMBL" id="KAG4423518.1"/>
    </source>
</evidence>
<gene>
    <name evidence="2" type="ORF">IFR04_003341</name>
</gene>
<dbReference type="OrthoDB" id="5347061at2759"/>
<dbReference type="InterPro" id="IPR010730">
    <property type="entry name" value="HET"/>
</dbReference>
<evidence type="ECO:0000313" key="3">
    <source>
        <dbReference type="Proteomes" id="UP000664132"/>
    </source>
</evidence>
<dbReference type="Pfam" id="PF06985">
    <property type="entry name" value="HET"/>
    <property type="match status" value="1"/>
</dbReference>
<accession>A0A8H8BTZ4</accession>
<name>A0A8H8BTZ4_9HELO</name>
<dbReference type="Proteomes" id="UP000664132">
    <property type="component" value="Unassembled WGS sequence"/>
</dbReference>
<dbReference type="AlphaFoldDB" id="A0A8H8BTZ4"/>
<reference evidence="2" key="1">
    <citation type="submission" date="2021-02" db="EMBL/GenBank/DDBJ databases">
        <title>Genome sequence Cadophora malorum strain M34.</title>
        <authorList>
            <person name="Stefanovic E."/>
            <person name="Vu D."/>
            <person name="Scully C."/>
            <person name="Dijksterhuis J."/>
            <person name="Roader J."/>
            <person name="Houbraken J."/>
        </authorList>
    </citation>
    <scope>NUCLEOTIDE SEQUENCE</scope>
    <source>
        <strain evidence="2">M34</strain>
    </source>
</reference>
<dbReference type="PANTHER" id="PTHR33112:SF16">
    <property type="entry name" value="HETEROKARYON INCOMPATIBILITY DOMAIN-CONTAINING PROTEIN"/>
    <property type="match status" value="1"/>
</dbReference>
<comment type="caution">
    <text evidence="2">The sequence shown here is derived from an EMBL/GenBank/DDBJ whole genome shotgun (WGS) entry which is preliminary data.</text>
</comment>
<dbReference type="EMBL" id="JAFJYH010000033">
    <property type="protein sequence ID" value="KAG4423518.1"/>
    <property type="molecule type" value="Genomic_DNA"/>
</dbReference>
<sequence length="741" mass="85234">MPWLCPTSSELLALNDDDLVFLHRSDIRRPLLRDININLKYKGHFEIAHEDSTGNLVVPKWQTDSTPLCGSCSFCLLLNQGVQRSLKSRFWTWKYIAEWSQGGKQIPVEIDIHLDNFAFVKDTSPWADGQESLKTWNVHSVFLSGQYSLQFPLEWVVFAVYLEKTLARTLVELEFEIFADQDNSLAQFLNIHRKPLDASPLSEENVSNVKRWIDDCDSNHEWCSASSWTATAKTSRFLPTRLVEVGNSETDLEPRLILTEDLSESHTDHTSTSKYIALSYCWGPPEESSRLLKTTHATMHERRSSIKFDTLPLALKDAVTVARTLGVQYIWIDSLCIIQDDSEDWQIESSRMADIFSNAYLTIVAAAGASCHDSFLYREPNQLTCDVKVRSETFGLEDGKFSLRPRRPRGTEKMSEIFDSRWITRGWTFQEERLARRVLMFGKNKFFLDCRTIERAEDTEYYRLRPDWVGSVCNIPSEENGAIRASKYSQMRSSSDHWQTLCSHYSYRELTFPADKLPAISGIANKFSEKLGGGYLAGLWRDYLMHDLFWYCVYPATRPETYRAPSWSWASVDLKISYPFWKSCESNQCEMYCTILDAQVTTHGLDPFGAVDDGFLKIKGRLLEMEARQILDRKASLPQWSLHYQDVEVAQATSDTEKLEVGQLRNYWALLFAKCKGSEKSKARKSQPRGILLQRCEEDREGLGVFQRVGVFYISQTHPERNASAVKLWRNSAEESTILII</sequence>
<organism evidence="2 3">
    <name type="scientific">Cadophora malorum</name>
    <dbReference type="NCBI Taxonomy" id="108018"/>
    <lineage>
        <taxon>Eukaryota</taxon>
        <taxon>Fungi</taxon>
        <taxon>Dikarya</taxon>
        <taxon>Ascomycota</taxon>
        <taxon>Pezizomycotina</taxon>
        <taxon>Leotiomycetes</taxon>
        <taxon>Helotiales</taxon>
        <taxon>Ploettnerulaceae</taxon>
        <taxon>Cadophora</taxon>
    </lineage>
</organism>